<protein>
    <submittedName>
        <fullName evidence="2">Uncharacterized protein</fullName>
    </submittedName>
</protein>
<sequence>PEFDAIPEYAPLPKSGGRGPGIGEELDKCKAVDILDKDIAVVGFMVIPNKFKDDPTPNSGPPEVTMIEVMDAQGDHFYFVHGSSVLMAQLEERHGNDQIPFRTRLTKAMSKNDREYYTFV</sequence>
<accession>X0V8F1</accession>
<organism evidence="2">
    <name type="scientific">marine sediment metagenome</name>
    <dbReference type="NCBI Taxonomy" id="412755"/>
    <lineage>
        <taxon>unclassified sequences</taxon>
        <taxon>metagenomes</taxon>
        <taxon>ecological metagenomes</taxon>
    </lineage>
</organism>
<dbReference type="AlphaFoldDB" id="X0V8F1"/>
<feature type="non-terminal residue" evidence="2">
    <location>
        <position position="1"/>
    </location>
</feature>
<evidence type="ECO:0000256" key="1">
    <source>
        <dbReference type="SAM" id="MobiDB-lite"/>
    </source>
</evidence>
<proteinExistence type="predicted"/>
<name>X0V8F1_9ZZZZ</name>
<reference evidence="2" key="1">
    <citation type="journal article" date="2014" name="Front. Microbiol.">
        <title>High frequency of phylogenetically diverse reductive dehalogenase-homologous genes in deep subseafloor sedimentary metagenomes.</title>
        <authorList>
            <person name="Kawai M."/>
            <person name="Futagami T."/>
            <person name="Toyoda A."/>
            <person name="Takaki Y."/>
            <person name="Nishi S."/>
            <person name="Hori S."/>
            <person name="Arai W."/>
            <person name="Tsubouchi T."/>
            <person name="Morono Y."/>
            <person name="Uchiyama I."/>
            <person name="Ito T."/>
            <person name="Fujiyama A."/>
            <person name="Inagaki F."/>
            <person name="Takami H."/>
        </authorList>
    </citation>
    <scope>NUCLEOTIDE SEQUENCE</scope>
    <source>
        <strain evidence="2">Expedition CK06-06</strain>
    </source>
</reference>
<dbReference type="EMBL" id="BARS01036269">
    <property type="protein sequence ID" value="GAG14430.1"/>
    <property type="molecule type" value="Genomic_DNA"/>
</dbReference>
<gene>
    <name evidence="2" type="ORF">S01H1_55774</name>
</gene>
<evidence type="ECO:0000313" key="2">
    <source>
        <dbReference type="EMBL" id="GAG14430.1"/>
    </source>
</evidence>
<comment type="caution">
    <text evidence="2">The sequence shown here is derived from an EMBL/GenBank/DDBJ whole genome shotgun (WGS) entry which is preliminary data.</text>
</comment>
<feature type="region of interest" description="Disordered" evidence="1">
    <location>
        <begin position="1"/>
        <end position="21"/>
    </location>
</feature>